<name>A0A5J4ZDB5_9ASTE</name>
<keyword evidence="5" id="KW-0472">Membrane</keyword>
<dbReference type="EMBL" id="CM018051">
    <property type="protein sequence ID" value="KAA8516623.1"/>
    <property type="molecule type" value="Genomic_DNA"/>
</dbReference>
<dbReference type="InterPro" id="IPR037103">
    <property type="entry name" value="Tubulin/FtsZ-like_C"/>
</dbReference>
<evidence type="ECO:0000313" key="8">
    <source>
        <dbReference type="Proteomes" id="UP000325577"/>
    </source>
</evidence>
<keyword evidence="3" id="KW-0547">Nucleotide-binding</keyword>
<keyword evidence="5" id="KW-0812">Transmembrane</keyword>
<reference evidence="7 8" key="1">
    <citation type="submission" date="2019-09" db="EMBL/GenBank/DDBJ databases">
        <title>A chromosome-level genome assembly of the Chinese tupelo Nyssa sinensis.</title>
        <authorList>
            <person name="Yang X."/>
            <person name="Kang M."/>
            <person name="Yang Y."/>
            <person name="Xiong H."/>
            <person name="Wang M."/>
            <person name="Zhang Z."/>
            <person name="Wang Z."/>
            <person name="Wu H."/>
            <person name="Ma T."/>
            <person name="Liu J."/>
            <person name="Xi Z."/>
        </authorList>
    </citation>
    <scope>NUCLEOTIDE SEQUENCE [LARGE SCALE GENOMIC DNA]</scope>
    <source>
        <strain evidence="7">J267</strain>
        <tissue evidence="7">Leaf</tissue>
    </source>
</reference>
<dbReference type="Pfam" id="PF00091">
    <property type="entry name" value="Tubulin"/>
    <property type="match status" value="1"/>
</dbReference>
<evidence type="ECO:0000256" key="2">
    <source>
        <dbReference type="ARBA" id="ARBA00022701"/>
    </source>
</evidence>
<feature type="transmembrane region" description="Helical" evidence="5">
    <location>
        <begin position="87"/>
        <end position="109"/>
    </location>
</feature>
<proteinExistence type="inferred from homology"/>
<protein>
    <recommendedName>
        <fullName evidence="6">Tubulin/FtsZ GTPase domain-containing protein</fullName>
    </recommendedName>
</protein>
<gene>
    <name evidence="7" type="ORF">F0562_016871</name>
</gene>
<keyword evidence="2" id="KW-0493">Microtubule</keyword>
<dbReference type="GO" id="GO:0007017">
    <property type="term" value="P:microtubule-based process"/>
    <property type="evidence" value="ECO:0007669"/>
    <property type="project" value="InterPro"/>
</dbReference>
<accession>A0A5J4ZDB5</accession>
<feature type="transmembrane region" description="Helical" evidence="5">
    <location>
        <begin position="136"/>
        <end position="158"/>
    </location>
</feature>
<dbReference type="InterPro" id="IPR003008">
    <property type="entry name" value="Tubulin_FtsZ_GTPase"/>
</dbReference>
<dbReference type="InterPro" id="IPR036525">
    <property type="entry name" value="Tubulin/FtsZ_GTPase_sf"/>
</dbReference>
<comment type="similarity">
    <text evidence="1">Belongs to the tubulin family.</text>
</comment>
<dbReference type="SUPFAM" id="SSF52490">
    <property type="entry name" value="Tubulin nucleotide-binding domain-like"/>
    <property type="match status" value="1"/>
</dbReference>
<evidence type="ECO:0000256" key="4">
    <source>
        <dbReference type="ARBA" id="ARBA00023134"/>
    </source>
</evidence>
<dbReference type="PANTHER" id="PTHR11588">
    <property type="entry name" value="TUBULIN"/>
    <property type="match status" value="1"/>
</dbReference>
<organism evidence="7 8">
    <name type="scientific">Nyssa sinensis</name>
    <dbReference type="NCBI Taxonomy" id="561372"/>
    <lineage>
        <taxon>Eukaryota</taxon>
        <taxon>Viridiplantae</taxon>
        <taxon>Streptophyta</taxon>
        <taxon>Embryophyta</taxon>
        <taxon>Tracheophyta</taxon>
        <taxon>Spermatophyta</taxon>
        <taxon>Magnoliopsida</taxon>
        <taxon>eudicotyledons</taxon>
        <taxon>Gunneridae</taxon>
        <taxon>Pentapetalae</taxon>
        <taxon>asterids</taxon>
        <taxon>Cornales</taxon>
        <taxon>Nyssaceae</taxon>
        <taxon>Nyssa</taxon>
    </lineage>
</organism>
<evidence type="ECO:0000256" key="1">
    <source>
        <dbReference type="ARBA" id="ARBA00009636"/>
    </source>
</evidence>
<evidence type="ECO:0000259" key="6">
    <source>
        <dbReference type="Pfam" id="PF00091"/>
    </source>
</evidence>
<dbReference type="PRINTS" id="PR01161">
    <property type="entry name" value="TUBULIN"/>
</dbReference>
<evidence type="ECO:0000256" key="5">
    <source>
        <dbReference type="SAM" id="Phobius"/>
    </source>
</evidence>
<evidence type="ECO:0000256" key="3">
    <source>
        <dbReference type="ARBA" id="ARBA00022741"/>
    </source>
</evidence>
<dbReference type="AlphaFoldDB" id="A0A5J4ZDB5"/>
<dbReference type="GO" id="GO:0005874">
    <property type="term" value="C:microtubule"/>
    <property type="evidence" value="ECO:0007669"/>
    <property type="project" value="UniProtKB-KW"/>
</dbReference>
<keyword evidence="5" id="KW-1133">Transmembrane helix</keyword>
<sequence>MPVGSFIAMKMPDGQIPSDKTLGEGNDAFNTFFSKTGIGIYCSIQSNSSAAKKTQPITSLEAITPLEEIVVQCLDCTRKLAEKYTGLQGFLVFHAVGGGTISGLGSSLLERLSVDYGKKSKFGLTVYPLLRSQPPLTTVFCPLILSSSTLMLLFFSTIRPLTAFSKDRWTLKGLIVRISSGVTAEKAYQEQLYVAELTNSAFEPLSMMAKYDPQHGKVHGMLPDVQWGHGAEECECSSGHN</sequence>
<keyword evidence="8" id="KW-1185">Reference proteome</keyword>
<dbReference type="GO" id="GO:0005525">
    <property type="term" value="F:GTP binding"/>
    <property type="evidence" value="ECO:0007669"/>
    <property type="project" value="UniProtKB-KW"/>
</dbReference>
<dbReference type="Gene3D" id="3.40.50.1440">
    <property type="entry name" value="Tubulin/FtsZ, GTPase domain"/>
    <property type="match status" value="1"/>
</dbReference>
<feature type="domain" description="Tubulin/FtsZ GTPase" evidence="6">
    <location>
        <begin position="68"/>
        <end position="129"/>
    </location>
</feature>
<keyword evidence="4" id="KW-0342">GTP-binding</keyword>
<dbReference type="InterPro" id="IPR000217">
    <property type="entry name" value="Tubulin"/>
</dbReference>
<dbReference type="Gene3D" id="3.30.1330.20">
    <property type="entry name" value="Tubulin/FtsZ, C-terminal domain"/>
    <property type="match status" value="1"/>
</dbReference>
<evidence type="ECO:0000313" key="7">
    <source>
        <dbReference type="EMBL" id="KAA8516623.1"/>
    </source>
</evidence>
<dbReference type="Proteomes" id="UP000325577">
    <property type="component" value="Linkage Group LG8"/>
</dbReference>